<name>M0AW17_9EURY</name>
<accession>M0AW17</accession>
<dbReference type="OrthoDB" id="189973at2157"/>
<gene>
    <name evidence="1" type="ORF">C480_17877</name>
</gene>
<keyword evidence="2" id="KW-1185">Reference proteome</keyword>
<comment type="caution">
    <text evidence="1">The sequence shown here is derived from an EMBL/GenBank/DDBJ whole genome shotgun (WGS) entry which is preliminary data.</text>
</comment>
<dbReference type="Proteomes" id="UP000011591">
    <property type="component" value="Unassembled WGS sequence"/>
</dbReference>
<dbReference type="Gene3D" id="1.10.10.10">
    <property type="entry name" value="Winged helix-like DNA-binding domain superfamily/Winged helix DNA-binding domain"/>
    <property type="match status" value="1"/>
</dbReference>
<organism evidence="1 2">
    <name type="scientific">Natrialba aegyptia DSM 13077</name>
    <dbReference type="NCBI Taxonomy" id="1227491"/>
    <lineage>
        <taxon>Archaea</taxon>
        <taxon>Methanobacteriati</taxon>
        <taxon>Methanobacteriota</taxon>
        <taxon>Stenosarchaea group</taxon>
        <taxon>Halobacteria</taxon>
        <taxon>Halobacteriales</taxon>
        <taxon>Natrialbaceae</taxon>
        <taxon>Natrialba</taxon>
    </lineage>
</organism>
<dbReference type="AlphaFoldDB" id="M0AW17"/>
<proteinExistence type="predicted"/>
<evidence type="ECO:0000313" key="1">
    <source>
        <dbReference type="EMBL" id="ELZ01579.1"/>
    </source>
</evidence>
<dbReference type="InterPro" id="IPR036390">
    <property type="entry name" value="WH_DNA-bd_sf"/>
</dbReference>
<dbReference type="RefSeq" id="WP_006666973.1">
    <property type="nucleotide sequence ID" value="NZ_AOIP01000042.1"/>
</dbReference>
<reference evidence="1 2" key="1">
    <citation type="journal article" date="2014" name="PLoS Genet.">
        <title>Phylogenetically driven sequencing of extremely halophilic archaea reveals strategies for static and dynamic osmo-response.</title>
        <authorList>
            <person name="Becker E.A."/>
            <person name="Seitzer P.M."/>
            <person name="Tritt A."/>
            <person name="Larsen D."/>
            <person name="Krusor M."/>
            <person name="Yao A.I."/>
            <person name="Wu D."/>
            <person name="Madern D."/>
            <person name="Eisen J.A."/>
            <person name="Darling A.E."/>
            <person name="Facciotti M.T."/>
        </authorList>
    </citation>
    <scope>NUCLEOTIDE SEQUENCE [LARGE SCALE GENOMIC DNA]</scope>
    <source>
        <strain evidence="1 2">DSM 13077</strain>
    </source>
</reference>
<dbReference type="EMBL" id="AOIP01000042">
    <property type="protein sequence ID" value="ELZ01579.1"/>
    <property type="molecule type" value="Genomic_DNA"/>
</dbReference>
<dbReference type="PATRIC" id="fig|1227491.4.peg.3657"/>
<evidence type="ECO:0000313" key="2">
    <source>
        <dbReference type="Proteomes" id="UP000011591"/>
    </source>
</evidence>
<dbReference type="InterPro" id="IPR036388">
    <property type="entry name" value="WH-like_DNA-bd_sf"/>
</dbReference>
<sequence>MPERNPNRDDESGKYTAGYTDDNAFEALKEYGGVATTSEVAEEMDCARRTAYNKLSSLEENGRITSRKSGRTRLWQVDSE</sequence>
<protein>
    <submittedName>
        <fullName evidence="1">Uncharacterized protein</fullName>
    </submittedName>
</protein>
<dbReference type="SUPFAM" id="SSF46785">
    <property type="entry name" value="Winged helix' DNA-binding domain"/>
    <property type="match status" value="1"/>
</dbReference>